<keyword evidence="7 12" id="KW-0143">Chaperone</keyword>
<evidence type="ECO:0000256" key="9">
    <source>
        <dbReference type="ARBA" id="ARBA00023306"/>
    </source>
</evidence>
<reference evidence="17" key="1">
    <citation type="submission" date="2020-07" db="EMBL/GenBank/DDBJ databases">
        <title>Huge and variable diversity of episymbiotic CPR bacteria and DPANN archaea in groundwater ecosystems.</title>
        <authorList>
            <person name="He C.Y."/>
            <person name="Keren R."/>
            <person name="Whittaker M."/>
            <person name="Farag I.F."/>
            <person name="Doudna J."/>
            <person name="Cate J.H.D."/>
            <person name="Banfield J.F."/>
        </authorList>
    </citation>
    <scope>NUCLEOTIDE SEQUENCE</scope>
    <source>
        <strain evidence="17">NC_groundwater_1586_Pr3_B-0.1um_66_15</strain>
    </source>
</reference>
<comment type="catalytic activity">
    <reaction evidence="1 12 13">
        <text>[protein]-peptidylproline (omega=180) = [protein]-peptidylproline (omega=0)</text>
        <dbReference type="Rhea" id="RHEA:16237"/>
        <dbReference type="Rhea" id="RHEA-COMP:10747"/>
        <dbReference type="Rhea" id="RHEA-COMP:10748"/>
        <dbReference type="ChEBI" id="CHEBI:83833"/>
        <dbReference type="ChEBI" id="CHEBI:83834"/>
        <dbReference type="EC" id="5.2.1.8"/>
    </reaction>
</comment>
<dbReference type="InterPro" id="IPR046357">
    <property type="entry name" value="PPIase_dom_sf"/>
</dbReference>
<dbReference type="Proteomes" id="UP000782610">
    <property type="component" value="Unassembled WGS sequence"/>
</dbReference>
<evidence type="ECO:0000256" key="2">
    <source>
        <dbReference type="ARBA" id="ARBA00005464"/>
    </source>
</evidence>
<comment type="function">
    <text evidence="10 12">Involved in protein export. Acts as a chaperone by maintaining the newly synthesized protein in an open conformation. Functions as a peptidyl-prolyl cis-trans isomerase.</text>
</comment>
<name>A0A933L3K3_9HYPH</name>
<comment type="similarity">
    <text evidence="2 12 14">Belongs to the FKBP-type PPIase family. Tig subfamily.</text>
</comment>
<keyword evidence="12" id="KW-0963">Cytoplasm</keyword>
<dbReference type="NCBIfam" id="TIGR00115">
    <property type="entry name" value="tig"/>
    <property type="match status" value="1"/>
</dbReference>
<dbReference type="GO" id="GO:0005737">
    <property type="term" value="C:cytoplasm"/>
    <property type="evidence" value="ECO:0007669"/>
    <property type="project" value="UniProtKB-SubCell"/>
</dbReference>
<evidence type="ECO:0000256" key="7">
    <source>
        <dbReference type="ARBA" id="ARBA00023186"/>
    </source>
</evidence>
<evidence type="ECO:0000256" key="4">
    <source>
        <dbReference type="ARBA" id="ARBA00016902"/>
    </source>
</evidence>
<dbReference type="PROSITE" id="PS50059">
    <property type="entry name" value="FKBP_PPIASE"/>
    <property type="match status" value="1"/>
</dbReference>
<feature type="compositionally biased region" description="Basic and acidic residues" evidence="15">
    <location>
        <begin position="455"/>
        <end position="469"/>
    </location>
</feature>
<feature type="compositionally biased region" description="Basic and acidic residues" evidence="15">
    <location>
        <begin position="437"/>
        <end position="447"/>
    </location>
</feature>
<dbReference type="InterPro" id="IPR001179">
    <property type="entry name" value="PPIase_FKBP_dom"/>
</dbReference>
<dbReference type="Pfam" id="PF05697">
    <property type="entry name" value="Trigger_N"/>
    <property type="match status" value="1"/>
</dbReference>
<dbReference type="HAMAP" id="MF_00303">
    <property type="entry name" value="Trigger_factor_Tig"/>
    <property type="match status" value="1"/>
</dbReference>
<keyword evidence="8 12" id="KW-0413">Isomerase</keyword>
<dbReference type="InterPro" id="IPR005215">
    <property type="entry name" value="Trig_fac"/>
</dbReference>
<evidence type="ECO:0000256" key="12">
    <source>
        <dbReference type="HAMAP-Rule" id="MF_00303"/>
    </source>
</evidence>
<evidence type="ECO:0000256" key="11">
    <source>
        <dbReference type="ARBA" id="ARBA00029986"/>
    </source>
</evidence>
<protein>
    <recommendedName>
        <fullName evidence="4 12">Trigger factor</fullName>
        <shortName evidence="12">TF</shortName>
        <ecNumber evidence="3 12">5.2.1.8</ecNumber>
    </recommendedName>
    <alternativeName>
        <fullName evidence="11 12">PPIase</fullName>
    </alternativeName>
</protein>
<keyword evidence="9 12" id="KW-0131">Cell cycle</keyword>
<dbReference type="Gene3D" id="1.10.3120.10">
    <property type="entry name" value="Trigger factor, C-terminal domain"/>
    <property type="match status" value="1"/>
</dbReference>
<dbReference type="PANTHER" id="PTHR30560:SF3">
    <property type="entry name" value="TRIGGER FACTOR-LIKE PROTEIN TIG, CHLOROPLASTIC"/>
    <property type="match status" value="1"/>
</dbReference>
<dbReference type="InterPro" id="IPR008881">
    <property type="entry name" value="Trigger_fac_ribosome-bd_bac"/>
</dbReference>
<dbReference type="GO" id="GO:0003755">
    <property type="term" value="F:peptidyl-prolyl cis-trans isomerase activity"/>
    <property type="evidence" value="ECO:0007669"/>
    <property type="project" value="UniProtKB-UniRule"/>
</dbReference>
<dbReference type="GO" id="GO:0051301">
    <property type="term" value="P:cell division"/>
    <property type="evidence" value="ECO:0007669"/>
    <property type="project" value="UniProtKB-KW"/>
</dbReference>
<comment type="subcellular location">
    <subcellularLocation>
        <location evidence="12">Cytoplasm</location>
    </subcellularLocation>
    <text evidence="12">About half TF is bound to the ribosome near the polypeptide exit tunnel while the other half is free in the cytoplasm.</text>
</comment>
<gene>
    <name evidence="12" type="primary">tig</name>
    <name evidence="17" type="ORF">HY834_12355</name>
</gene>
<evidence type="ECO:0000256" key="8">
    <source>
        <dbReference type="ARBA" id="ARBA00023235"/>
    </source>
</evidence>
<feature type="domain" description="PPIase FKBP-type" evidence="16">
    <location>
        <begin position="171"/>
        <end position="232"/>
    </location>
</feature>
<proteinExistence type="inferred from homology"/>
<evidence type="ECO:0000256" key="15">
    <source>
        <dbReference type="SAM" id="MobiDB-lite"/>
    </source>
</evidence>
<dbReference type="InterPro" id="IPR027304">
    <property type="entry name" value="Trigger_fact/SurA_dom_sf"/>
</dbReference>
<dbReference type="Pfam" id="PF05698">
    <property type="entry name" value="Trigger_C"/>
    <property type="match status" value="1"/>
</dbReference>
<evidence type="ECO:0000256" key="5">
    <source>
        <dbReference type="ARBA" id="ARBA00022618"/>
    </source>
</evidence>
<evidence type="ECO:0000259" key="16">
    <source>
        <dbReference type="PROSITE" id="PS50059"/>
    </source>
</evidence>
<sequence length="469" mass="52159">MQVTETLNEGLKRKLSLVIPKSDLTTRLEARLGELKNQANIKGFRPGKVPATYLKKVYGKSAMAEVMQDAINTTVSATLTSRSERAAAQPKVDLPDDQGTLNKVLDGEADLSFDVSYEVLPSVELMEFKGLKIDKPVVEVTDADLDKEMARVFRQNRGYEPKPDDGVVAEGDNLGISFEGKIKGKPFAGGSSDHAHVIVGAGDFIPGFEEQLIGMKKGETRSIDITFPKDYGKDELQGKKATFDVTVLHIDGPRAGEFNDDFAKTLGLDDLGALRTAVKDQMIAALASMSRQAMKRQILDALDESHKFSVPDQLVDAEFDAIWQRVKHEITDHGRSFEDEGTTEEEASAQYRKIAERRVRLGLVVAEVGNKNKIEVSEDEHQQALIAEVRRFPGQEQQVYDYYRKNPQALAGLRAPVFENKVVDFVAELATQTEKKVSREELAKIIQDEGDDVPDEHHHDHDDHEGHDH</sequence>
<dbReference type="Pfam" id="PF00254">
    <property type="entry name" value="FKBP_C"/>
    <property type="match status" value="1"/>
</dbReference>
<dbReference type="FunFam" id="3.10.50.40:FF:000001">
    <property type="entry name" value="Trigger factor"/>
    <property type="match status" value="1"/>
</dbReference>
<dbReference type="SUPFAM" id="SSF54534">
    <property type="entry name" value="FKBP-like"/>
    <property type="match status" value="1"/>
</dbReference>
<dbReference type="Gene3D" id="3.30.70.1050">
    <property type="entry name" value="Trigger factor ribosome-binding domain"/>
    <property type="match status" value="1"/>
</dbReference>
<dbReference type="GO" id="GO:0043022">
    <property type="term" value="F:ribosome binding"/>
    <property type="evidence" value="ECO:0007669"/>
    <property type="project" value="TreeGrafter"/>
</dbReference>
<feature type="region of interest" description="Disordered" evidence="15">
    <location>
        <begin position="437"/>
        <end position="469"/>
    </location>
</feature>
<keyword evidence="5 12" id="KW-0132">Cell division</keyword>
<evidence type="ECO:0000256" key="1">
    <source>
        <dbReference type="ARBA" id="ARBA00000971"/>
    </source>
</evidence>
<dbReference type="SUPFAM" id="SSF102735">
    <property type="entry name" value="Trigger factor ribosome-binding domain"/>
    <property type="match status" value="1"/>
</dbReference>
<dbReference type="PANTHER" id="PTHR30560">
    <property type="entry name" value="TRIGGER FACTOR CHAPERONE AND PEPTIDYL-PROLYL CIS/TRANS ISOMERASE"/>
    <property type="match status" value="1"/>
</dbReference>
<dbReference type="EC" id="5.2.1.8" evidence="3 12"/>
<evidence type="ECO:0000256" key="3">
    <source>
        <dbReference type="ARBA" id="ARBA00013194"/>
    </source>
</evidence>
<dbReference type="InterPro" id="IPR036611">
    <property type="entry name" value="Trigger_fac_ribosome-bd_sf"/>
</dbReference>
<dbReference type="SUPFAM" id="SSF109998">
    <property type="entry name" value="Triger factor/SurA peptide-binding domain-like"/>
    <property type="match status" value="1"/>
</dbReference>
<evidence type="ECO:0000313" key="17">
    <source>
        <dbReference type="EMBL" id="MBI4922532.1"/>
    </source>
</evidence>
<evidence type="ECO:0000256" key="10">
    <source>
        <dbReference type="ARBA" id="ARBA00024849"/>
    </source>
</evidence>
<keyword evidence="6 12" id="KW-0697">Rotamase</keyword>
<evidence type="ECO:0000313" key="18">
    <source>
        <dbReference type="Proteomes" id="UP000782610"/>
    </source>
</evidence>
<evidence type="ECO:0000256" key="14">
    <source>
        <dbReference type="RuleBase" id="RU003914"/>
    </source>
</evidence>
<dbReference type="GO" id="GO:0015031">
    <property type="term" value="P:protein transport"/>
    <property type="evidence" value="ECO:0007669"/>
    <property type="project" value="UniProtKB-UniRule"/>
</dbReference>
<comment type="domain">
    <text evidence="12">Consists of 3 domains; the N-terminus binds the ribosome, the middle domain has PPIase activity, while the C-terminus has intrinsic chaperone activity on its own.</text>
</comment>
<dbReference type="InterPro" id="IPR008880">
    <property type="entry name" value="Trigger_fac_C"/>
</dbReference>
<accession>A0A933L3K3</accession>
<dbReference type="GO" id="GO:0051083">
    <property type="term" value="P:'de novo' cotranslational protein folding"/>
    <property type="evidence" value="ECO:0007669"/>
    <property type="project" value="TreeGrafter"/>
</dbReference>
<organism evidence="17 18">
    <name type="scientific">Devosia nanyangense</name>
    <dbReference type="NCBI Taxonomy" id="1228055"/>
    <lineage>
        <taxon>Bacteria</taxon>
        <taxon>Pseudomonadati</taxon>
        <taxon>Pseudomonadota</taxon>
        <taxon>Alphaproteobacteria</taxon>
        <taxon>Hyphomicrobiales</taxon>
        <taxon>Devosiaceae</taxon>
        <taxon>Devosia</taxon>
    </lineage>
</organism>
<dbReference type="EMBL" id="JACRAF010000033">
    <property type="protein sequence ID" value="MBI4922532.1"/>
    <property type="molecule type" value="Genomic_DNA"/>
</dbReference>
<dbReference type="PIRSF" id="PIRSF003095">
    <property type="entry name" value="Trigger_factor"/>
    <property type="match status" value="1"/>
</dbReference>
<comment type="caution">
    <text evidence="17">The sequence shown here is derived from an EMBL/GenBank/DDBJ whole genome shotgun (WGS) entry which is preliminary data.</text>
</comment>
<dbReference type="InterPro" id="IPR037041">
    <property type="entry name" value="Trigger_fac_C_sf"/>
</dbReference>
<dbReference type="AlphaFoldDB" id="A0A933L3K3"/>
<dbReference type="Gene3D" id="3.10.50.40">
    <property type="match status" value="1"/>
</dbReference>
<evidence type="ECO:0000256" key="13">
    <source>
        <dbReference type="PROSITE-ProRule" id="PRU00277"/>
    </source>
</evidence>
<evidence type="ECO:0000256" key="6">
    <source>
        <dbReference type="ARBA" id="ARBA00023110"/>
    </source>
</evidence>
<dbReference type="GO" id="GO:0043335">
    <property type="term" value="P:protein unfolding"/>
    <property type="evidence" value="ECO:0007669"/>
    <property type="project" value="TreeGrafter"/>
</dbReference>
<dbReference type="GO" id="GO:0044183">
    <property type="term" value="F:protein folding chaperone"/>
    <property type="evidence" value="ECO:0007669"/>
    <property type="project" value="TreeGrafter"/>
</dbReference>